<reference evidence="2" key="1">
    <citation type="journal article" date="2019" name="Sci. Rep.">
        <title>Draft genome of Tanacetum cinerariifolium, the natural source of mosquito coil.</title>
        <authorList>
            <person name="Yamashiro T."/>
            <person name="Shiraishi A."/>
            <person name="Satake H."/>
            <person name="Nakayama K."/>
        </authorList>
    </citation>
    <scope>NUCLEOTIDE SEQUENCE</scope>
</reference>
<dbReference type="Pfam" id="PF07727">
    <property type="entry name" value="RVT_2"/>
    <property type="match status" value="1"/>
</dbReference>
<evidence type="ECO:0000259" key="1">
    <source>
        <dbReference type="Pfam" id="PF07727"/>
    </source>
</evidence>
<feature type="domain" description="Reverse transcriptase Ty1/copia-type" evidence="1">
    <location>
        <begin position="346"/>
        <end position="479"/>
    </location>
</feature>
<evidence type="ECO:0000313" key="2">
    <source>
        <dbReference type="EMBL" id="GEU55851.1"/>
    </source>
</evidence>
<gene>
    <name evidence="2" type="ORF">Tci_027829</name>
</gene>
<sequence>MKKDINEIKTINIELEHRVTKLVAENEHLKQTYKQSRVQAKEHAESLVTQLNQKSVEIIDLNAQLQVKVFVITTLKNDIRKFKGKYIVDNATQASNTTTIALGMYKLDPVTLAIKDKNNKETHIYYLKHTMEQTAILREIAKQYKSLNPLDSASYFTYKKPDLSYLHVFGALCYLNNDNENLGKLQAKADIDFDELTTIASEQLGSGLRLQSMTPATSSLELAPNPIPQQPFPVANAPRAVDLADLPMSTSIDQDAPSTRSSSNVRPIHTPFESIGRWIKDHLIANVIRDPSCFTSTRKQLQTDAMWCYFDAFLTSVEPKNFKQAMTEPSWIDAMQEEIHEFKRLQVWELVPCPDKITFIKLKWIYKVKTEKFNEVLKNKARLVAQGFRQEEDIDFEELFAPVARIEAIRIFIANAANKNMMIFQMDVKTAFINGKLKEEVYVSLAEGFVDQDNQSHVYKIKKALYGLKHAPHAWFRIEKKKKFYLNLETFRDIFQICPRVPGQDFDKLPTDEDIVSLFKELGHTEEIKSIIDVVVDQMHQPWRTFATIINRSLSRKTTGLDKLCLSRA</sequence>
<dbReference type="InterPro" id="IPR013103">
    <property type="entry name" value="RVT_2"/>
</dbReference>
<comment type="caution">
    <text evidence="2">The sequence shown here is derived from an EMBL/GenBank/DDBJ whole genome shotgun (WGS) entry which is preliminary data.</text>
</comment>
<dbReference type="SUPFAM" id="SSF56672">
    <property type="entry name" value="DNA/RNA polymerases"/>
    <property type="match status" value="1"/>
</dbReference>
<protein>
    <submittedName>
        <fullName evidence="2">Retrovirus-related Pol polyprotein from transposon TNT 1-94</fullName>
    </submittedName>
</protein>
<dbReference type="InterPro" id="IPR043502">
    <property type="entry name" value="DNA/RNA_pol_sf"/>
</dbReference>
<name>A0A699GKT1_TANCI</name>
<proteinExistence type="predicted"/>
<dbReference type="AlphaFoldDB" id="A0A699GKT1"/>
<dbReference type="EMBL" id="BKCJ010003563">
    <property type="protein sequence ID" value="GEU55851.1"/>
    <property type="molecule type" value="Genomic_DNA"/>
</dbReference>
<accession>A0A699GKT1</accession>
<organism evidence="2">
    <name type="scientific">Tanacetum cinerariifolium</name>
    <name type="common">Dalmatian daisy</name>
    <name type="synonym">Chrysanthemum cinerariifolium</name>
    <dbReference type="NCBI Taxonomy" id="118510"/>
    <lineage>
        <taxon>Eukaryota</taxon>
        <taxon>Viridiplantae</taxon>
        <taxon>Streptophyta</taxon>
        <taxon>Embryophyta</taxon>
        <taxon>Tracheophyta</taxon>
        <taxon>Spermatophyta</taxon>
        <taxon>Magnoliopsida</taxon>
        <taxon>eudicotyledons</taxon>
        <taxon>Gunneridae</taxon>
        <taxon>Pentapetalae</taxon>
        <taxon>asterids</taxon>
        <taxon>campanulids</taxon>
        <taxon>Asterales</taxon>
        <taxon>Asteraceae</taxon>
        <taxon>Asteroideae</taxon>
        <taxon>Anthemideae</taxon>
        <taxon>Anthemidinae</taxon>
        <taxon>Tanacetum</taxon>
    </lineage>
</organism>